<dbReference type="RefSeq" id="WP_279241746.1">
    <property type="nucleotide sequence ID" value="NZ_CP036501.1"/>
</dbReference>
<dbReference type="Gene3D" id="2.150.10.10">
    <property type="entry name" value="Serralysin-like metalloprotease, C-terminal"/>
    <property type="match status" value="7"/>
</dbReference>
<dbReference type="InterPro" id="IPR038081">
    <property type="entry name" value="CalX-like_sf"/>
</dbReference>
<dbReference type="PANTHER" id="PTHR38340">
    <property type="entry name" value="S-LAYER PROTEIN"/>
    <property type="match status" value="1"/>
</dbReference>
<dbReference type="Pfam" id="PF00353">
    <property type="entry name" value="HemolysinCabind"/>
    <property type="match status" value="11"/>
</dbReference>
<evidence type="ECO:0000256" key="5">
    <source>
        <dbReference type="ARBA" id="ARBA00022837"/>
    </source>
</evidence>
<dbReference type="InterPro" id="IPR050557">
    <property type="entry name" value="RTX_toxin/Mannuronan_C5-epim"/>
</dbReference>
<comment type="subcellular location">
    <subcellularLocation>
        <location evidence="1">Secreted</location>
    </subcellularLocation>
</comment>
<feature type="region of interest" description="Disordered" evidence="6">
    <location>
        <begin position="439"/>
        <end position="531"/>
    </location>
</feature>
<keyword evidence="3" id="KW-0732">Signal</keyword>
<feature type="domain" description="Calx-beta" evidence="7">
    <location>
        <begin position="1623"/>
        <end position="1736"/>
    </location>
</feature>
<evidence type="ECO:0000256" key="3">
    <source>
        <dbReference type="ARBA" id="ARBA00022729"/>
    </source>
</evidence>
<sequence length="2033" mass="210223">MSNNAPTGSIEIQGTLFRGETLAVVSTLEDVDGLGTITYQWYRDGVAIEGATGATYSLTGDDVDASITVVATYTDGAGNQETVTSAATNPVGQIYLIGTEGEPAQWQYAEDGSSSFTLVLGVAPAFNVTVTITLPSELTWADGSTGPRTITFTSTDFSVAQTLLVAAVDDLTIEGDQVYELQLSFSSDDPTYDGLTENISVTVIDNDFQRTLEPEKLPSDGNNYVIYDSADGDTATTGTNQYSLGAGNDRLEVSGDLWGSNAVQQRLFLGGSGNDTLSGVIQADGGSGNDTIISATTGSSLTFTLRHSSQSRNRNVGDLQILAGGTGDDVIDASASTVQVDIAGGSGHDVITGSAQTDVIFGDGFDSARSFNHNASYDQIYINSDQYYGSEAVWDNLAREAYFNARRDGNSFTNSTTFAGNDTIDAGAGDDVVYGGGGADTIDGGDGSDTLYGGDGNDVIDGGNDADTIEGGLGDDDIRGGEGNDTLSGGAGADTLYGESGNDTLEGGADDDVLYGGEGADSLTGGEGNDTLYGAEENDTLRGNEGDDTLYGDAGADILYGDAGADTLRGGDGNDTLYGGADNDTLYGDAGDDTLYGGNGQNTLYGGADNDVLYGGVDVDTLDGGAGDDRLEGGAAGDVLTGGAGRDTFVLAVDSLAEAALTTPVYDRVTDFETGADGDIIDLAALHAANLAEGYGDEWSGTEFAYAHGYIYFVQSGNHTHVMYDRDGLNGEYDGKIIAVLENTTASDVIEGVNSNPPLSDNLFLIESENLAVGLSEDGGSSITYRIVLGQAPTAPVTVTIQGGDQIAVDGGSEVTLTFDATNWWIPQSVTVTASDDLLIEGNVPADIVHTFSSTDGEFDGLAETHAVTVIDNDFQRTLEPEKLPSDGNNYVIYDSADGDTATTGTNQYSLGAGNDRLEVSGDLWGSNAVQQRLFLGGSGNDTLSGVIQADGGSGNDTIISATTGSSLTFTLRHSSQSRNRNVGDLQILAGGTGDDVIDASASTVQVDIAGGSGHDVITGSAQTDVIFGDGFDSARSFNHNASYDQIYINSDQYYGSEAVWDNLAREAYFNARRDGNSFTNSTTFAGNDTIDAGAGDDVVYGGGGADTIDGGDGSDTLYGGDGNDVIDGGNDADTIEGGLGDDDIRGGEGNDTLSGGAGLDLVYGGAGDDTLDGGSFNDILYGGEGNDTLSGGTEDDLLYGEDGADTLNGNAGDDTLFGGTNSDVLRGDQGNDTLYGDVGKDTLYGGADNDVLYGGAGEDTLYGDAGIDTLFGGADNDSLYGGDNADNLIGGAGDDFISGGRGGDVLSGGAGRDTFHFTHDALDDDVDVITDFEVGASGDVLDLYDVHQVNVDEGNATFGANEFPFTHGYFRIIQRGDDAIVGYDRDGHGDDFFFEPLVILNGVDGSDLTEENFGFGSSNFGLVRTGFTLEQTRFNDGSATLEIALWGGQPSADVTIIVRDLAGNEIARVVFTANDWDSTKTITLDSVSDDFIADRDLTFSIDSTDTNFAAGDLATVVINETIVFENTSIVAPEVSIVSAASDTISVDTNLDASTDESSELRLVSVTDPSIVIVTTINFVGQQGTIVIPDTALSGVMEFVGYATAAGETVTFSVTIEFDNYATASVASNSVQVTEGSSTTVAIEVTLDAPAGQELTLSWMATPTGGNGVDAADFNSGELPSGTLTFARGETSQTIYIEVADDNIEESVEAFIVSFSAASGFDAIPGSVTVLINDDDLPGQTGDATTWNGINVDVSGTIARTEIDVTDSGATGFRAINYDEGAQTLTLEFWGNPSELGQNFDLTILLGAGAEAVVTFDAALDNWTALSNLQDGVLAIAGIGAQEVSGGESVRLFSITFTNVNPNEIPILQGGIIGNTEVLPGALYQTTVIDTSDGEVSFAGEDGTYITDFDVSQSDIDRAINSQDALMILQIANGTLGPSDLHPLQFTAADVDRSGDVSLLDAWILLRHIVGIESDLIGQVGSVQATEDLSDIDADNTQPDTLDSVTTDGGTPPDLTLFIIGDVDGSYRPETMP</sequence>
<evidence type="ECO:0000256" key="1">
    <source>
        <dbReference type="ARBA" id="ARBA00004613"/>
    </source>
</evidence>
<dbReference type="EMBL" id="CP036501">
    <property type="protein sequence ID" value="UZP75263.1"/>
    <property type="molecule type" value="Genomic_DNA"/>
</dbReference>
<evidence type="ECO:0000259" key="7">
    <source>
        <dbReference type="Pfam" id="PF03160"/>
    </source>
</evidence>
<dbReference type="PROSITE" id="PS00330">
    <property type="entry name" value="HEMOLYSIN_CALCIUM"/>
    <property type="match status" value="12"/>
</dbReference>
<dbReference type="SUPFAM" id="SSF141072">
    <property type="entry name" value="CalX-like"/>
    <property type="match status" value="1"/>
</dbReference>
<dbReference type="InterPro" id="IPR003644">
    <property type="entry name" value="Calx_beta"/>
</dbReference>
<dbReference type="PANTHER" id="PTHR38340:SF1">
    <property type="entry name" value="S-LAYER PROTEIN"/>
    <property type="match status" value="1"/>
</dbReference>
<evidence type="ECO:0000313" key="9">
    <source>
        <dbReference type="Proteomes" id="UP001317963"/>
    </source>
</evidence>
<protein>
    <recommendedName>
        <fullName evidence="7">Calx-beta domain-containing protein</fullName>
    </recommendedName>
</protein>
<dbReference type="Gene3D" id="2.60.40.2030">
    <property type="match status" value="1"/>
</dbReference>
<keyword evidence="4" id="KW-0677">Repeat</keyword>
<dbReference type="SUPFAM" id="SSF63446">
    <property type="entry name" value="Type I dockerin domain"/>
    <property type="match status" value="1"/>
</dbReference>
<dbReference type="Gene3D" id="2.60.40.2700">
    <property type="match status" value="1"/>
</dbReference>
<organism evidence="8 9">
    <name type="scientific">Candidatus Paraluminiphilus aquimaris</name>
    <dbReference type="NCBI Taxonomy" id="2518994"/>
    <lineage>
        <taxon>Bacteria</taxon>
        <taxon>Pseudomonadati</taxon>
        <taxon>Pseudomonadota</taxon>
        <taxon>Gammaproteobacteria</taxon>
        <taxon>Cellvibrionales</taxon>
        <taxon>Halieaceae</taxon>
        <taxon>Candidatus Paraluminiphilus</taxon>
    </lineage>
</organism>
<keyword evidence="9" id="KW-1185">Reference proteome</keyword>
<feature type="compositionally biased region" description="Low complexity" evidence="6">
    <location>
        <begin position="457"/>
        <end position="466"/>
    </location>
</feature>
<keyword evidence="2" id="KW-0964">Secreted</keyword>
<dbReference type="InterPro" id="IPR001343">
    <property type="entry name" value="Hemolysn_Ca-bd"/>
</dbReference>
<evidence type="ECO:0000256" key="2">
    <source>
        <dbReference type="ARBA" id="ARBA00022525"/>
    </source>
</evidence>
<keyword evidence="5" id="KW-0106">Calcium</keyword>
<evidence type="ECO:0000313" key="8">
    <source>
        <dbReference type="EMBL" id="UZP75263.1"/>
    </source>
</evidence>
<gene>
    <name evidence="8" type="ORF">E0F26_11190</name>
</gene>
<feature type="compositionally biased region" description="Polar residues" evidence="6">
    <location>
        <begin position="1995"/>
        <end position="2009"/>
    </location>
</feature>
<accession>A0ABY6Q8N1</accession>
<evidence type="ECO:0000256" key="6">
    <source>
        <dbReference type="SAM" id="MobiDB-lite"/>
    </source>
</evidence>
<dbReference type="Pfam" id="PF03160">
    <property type="entry name" value="Calx-beta"/>
    <property type="match status" value="1"/>
</dbReference>
<dbReference type="PRINTS" id="PR00313">
    <property type="entry name" value="CABNDNGRPT"/>
</dbReference>
<dbReference type="InterPro" id="IPR036439">
    <property type="entry name" value="Dockerin_dom_sf"/>
</dbReference>
<name>A0ABY6Q8N1_9GAMM</name>
<dbReference type="Proteomes" id="UP001317963">
    <property type="component" value="Chromosome"/>
</dbReference>
<dbReference type="InterPro" id="IPR018511">
    <property type="entry name" value="Hemolysin-typ_Ca-bd_CS"/>
</dbReference>
<evidence type="ECO:0000256" key="4">
    <source>
        <dbReference type="ARBA" id="ARBA00022737"/>
    </source>
</evidence>
<reference evidence="8 9" key="1">
    <citation type="submission" date="2019-02" db="EMBL/GenBank/DDBJ databases">
        <title>Halieaceae_genomes.</title>
        <authorList>
            <person name="Li S.-H."/>
        </authorList>
    </citation>
    <scope>NUCLEOTIDE SEQUENCE [LARGE SCALE GENOMIC DNA]</scope>
    <source>
        <strain evidence="8 9">JH123</strain>
    </source>
</reference>
<dbReference type="SUPFAM" id="SSF51120">
    <property type="entry name" value="beta-Roll"/>
    <property type="match status" value="6"/>
</dbReference>
<feature type="region of interest" description="Disordered" evidence="6">
    <location>
        <begin position="1989"/>
        <end position="2012"/>
    </location>
</feature>
<dbReference type="InterPro" id="IPR011049">
    <property type="entry name" value="Serralysin-like_metalloprot_C"/>
</dbReference>
<proteinExistence type="predicted"/>